<name>A0A0E9W7K5_ANGAN</name>
<accession>A0A0E9W7K5</accession>
<organism evidence="1">
    <name type="scientific">Anguilla anguilla</name>
    <name type="common">European freshwater eel</name>
    <name type="synonym">Muraena anguilla</name>
    <dbReference type="NCBI Taxonomy" id="7936"/>
    <lineage>
        <taxon>Eukaryota</taxon>
        <taxon>Metazoa</taxon>
        <taxon>Chordata</taxon>
        <taxon>Craniata</taxon>
        <taxon>Vertebrata</taxon>
        <taxon>Euteleostomi</taxon>
        <taxon>Actinopterygii</taxon>
        <taxon>Neopterygii</taxon>
        <taxon>Teleostei</taxon>
        <taxon>Anguilliformes</taxon>
        <taxon>Anguillidae</taxon>
        <taxon>Anguilla</taxon>
    </lineage>
</organism>
<dbReference type="EMBL" id="GBXM01022306">
    <property type="protein sequence ID" value="JAH86271.1"/>
    <property type="molecule type" value="Transcribed_RNA"/>
</dbReference>
<proteinExistence type="predicted"/>
<reference evidence="1" key="1">
    <citation type="submission" date="2014-11" db="EMBL/GenBank/DDBJ databases">
        <authorList>
            <person name="Amaro Gonzalez C."/>
        </authorList>
    </citation>
    <scope>NUCLEOTIDE SEQUENCE</scope>
</reference>
<evidence type="ECO:0000313" key="1">
    <source>
        <dbReference type="EMBL" id="JAH86271.1"/>
    </source>
</evidence>
<reference evidence="1" key="2">
    <citation type="journal article" date="2015" name="Fish Shellfish Immunol.">
        <title>Early steps in the European eel (Anguilla anguilla)-Vibrio vulnificus interaction in the gills: Role of the RtxA13 toxin.</title>
        <authorList>
            <person name="Callol A."/>
            <person name="Pajuelo D."/>
            <person name="Ebbesson L."/>
            <person name="Teles M."/>
            <person name="MacKenzie S."/>
            <person name="Amaro C."/>
        </authorList>
    </citation>
    <scope>NUCLEOTIDE SEQUENCE</scope>
</reference>
<sequence>MITEYRDPSKSKADQFSQAAKHMTPKYPYYKHCKAAGENVIHKNGVPTQGRNCTPLGISSSCYVNSIMAVKYFITFLSK</sequence>
<protein>
    <submittedName>
        <fullName evidence="1">Uncharacterized protein</fullName>
    </submittedName>
</protein>
<dbReference type="AlphaFoldDB" id="A0A0E9W7K5"/>